<sequence length="378" mass="43347">MATPTTHRKKPRPLRRKACGSCAKSKARCSLEKPACSRCRLTDRNLEQPDSRPIQGCLETPLSLSDADAPSRSPVDNATWCPPSQQSQGQSLRRTPRNNELHFREIDLTPTSEADDIRYRCIRPYFTTTHGRTEIRKVVLPYTIQFIKRILSTYPRNMPKDGHVPPIIHHAQAKGNEISRALANCYSLVRMWEHAAPGSEEIVMSTLRWEMDRLASESPNQHDYELLCAFQAYLIYSILMYFSPRGGFSDTTMVTLKEMAFRTARNGLFCAAELASTDQANIIYNADRLLPDFIADELRGVYVPGHKALWEANDRETWNKEYDRYLSDWEDGSLVISKLCASPEKEEPKRRERIERWVQTVDEFGMMIFGLCGHIHSC</sequence>
<dbReference type="PANTHER" id="PTHR47660">
    <property type="entry name" value="TRANSCRIPTION FACTOR WITH C2H2 AND ZN(2)-CYS(6) DNA BINDING DOMAIN (EUROFUNG)-RELATED-RELATED"/>
    <property type="match status" value="1"/>
</dbReference>
<dbReference type="GO" id="GO:0003677">
    <property type="term" value="F:DNA binding"/>
    <property type="evidence" value="ECO:0007669"/>
    <property type="project" value="UniProtKB-KW"/>
</dbReference>
<evidence type="ECO:0008006" key="10">
    <source>
        <dbReference type="Google" id="ProtNLM"/>
    </source>
</evidence>
<evidence type="ECO:0000313" key="8">
    <source>
        <dbReference type="EMBL" id="KAB8077339.1"/>
    </source>
</evidence>
<evidence type="ECO:0000256" key="6">
    <source>
        <dbReference type="ARBA" id="ARBA00023242"/>
    </source>
</evidence>
<proteinExistence type="predicted"/>
<dbReference type="GO" id="GO:0009893">
    <property type="term" value="P:positive regulation of metabolic process"/>
    <property type="evidence" value="ECO:0007669"/>
    <property type="project" value="UniProtKB-ARBA"/>
</dbReference>
<keyword evidence="1" id="KW-0479">Metal-binding</keyword>
<organism evidence="8 9">
    <name type="scientific">Aspergillus leporis</name>
    <dbReference type="NCBI Taxonomy" id="41062"/>
    <lineage>
        <taxon>Eukaryota</taxon>
        <taxon>Fungi</taxon>
        <taxon>Dikarya</taxon>
        <taxon>Ascomycota</taxon>
        <taxon>Pezizomycotina</taxon>
        <taxon>Eurotiomycetes</taxon>
        <taxon>Eurotiomycetidae</taxon>
        <taxon>Eurotiales</taxon>
        <taxon>Aspergillaceae</taxon>
        <taxon>Aspergillus</taxon>
        <taxon>Aspergillus subgen. Circumdati</taxon>
    </lineage>
</organism>
<gene>
    <name evidence="8" type="ORF">BDV29DRAFT_199077</name>
</gene>
<accession>A0A5N5X9E9</accession>
<keyword evidence="5" id="KW-0804">Transcription</keyword>
<reference evidence="8 9" key="1">
    <citation type="submission" date="2019-04" db="EMBL/GenBank/DDBJ databases">
        <title>Friends and foes A comparative genomics study of 23 Aspergillus species from section Flavi.</title>
        <authorList>
            <consortium name="DOE Joint Genome Institute"/>
            <person name="Kjaerbolling I."/>
            <person name="Vesth T."/>
            <person name="Frisvad J.C."/>
            <person name="Nybo J.L."/>
            <person name="Theobald S."/>
            <person name="Kildgaard S."/>
            <person name="Isbrandt T."/>
            <person name="Kuo A."/>
            <person name="Sato A."/>
            <person name="Lyhne E.K."/>
            <person name="Kogle M.E."/>
            <person name="Wiebenga A."/>
            <person name="Kun R.S."/>
            <person name="Lubbers R.J."/>
            <person name="Makela M.R."/>
            <person name="Barry K."/>
            <person name="Chovatia M."/>
            <person name="Clum A."/>
            <person name="Daum C."/>
            <person name="Haridas S."/>
            <person name="He G."/>
            <person name="LaButti K."/>
            <person name="Lipzen A."/>
            <person name="Mondo S."/>
            <person name="Riley R."/>
            <person name="Salamov A."/>
            <person name="Simmons B.A."/>
            <person name="Magnuson J.K."/>
            <person name="Henrissat B."/>
            <person name="Mortensen U.H."/>
            <person name="Larsen T.O."/>
            <person name="Devries R.P."/>
            <person name="Grigoriev I.V."/>
            <person name="Machida M."/>
            <person name="Baker S.E."/>
            <person name="Andersen M.R."/>
        </authorList>
    </citation>
    <scope>NUCLEOTIDE SEQUENCE [LARGE SCALE GENOMIC DNA]</scope>
    <source>
        <strain evidence="8 9">CBS 151.66</strain>
    </source>
</reference>
<keyword evidence="2" id="KW-0862">Zinc</keyword>
<evidence type="ECO:0000256" key="4">
    <source>
        <dbReference type="ARBA" id="ARBA00023125"/>
    </source>
</evidence>
<dbReference type="EMBL" id="ML732170">
    <property type="protein sequence ID" value="KAB8077339.1"/>
    <property type="molecule type" value="Genomic_DNA"/>
</dbReference>
<keyword evidence="4" id="KW-0238">DNA-binding</keyword>
<protein>
    <recommendedName>
        <fullName evidence="10">Zn(2)-C6 fungal-type domain-containing protein</fullName>
    </recommendedName>
</protein>
<evidence type="ECO:0000256" key="5">
    <source>
        <dbReference type="ARBA" id="ARBA00023163"/>
    </source>
</evidence>
<keyword evidence="3" id="KW-0805">Transcription regulation</keyword>
<dbReference type="GO" id="GO:0000981">
    <property type="term" value="F:DNA-binding transcription factor activity, RNA polymerase II-specific"/>
    <property type="evidence" value="ECO:0007669"/>
    <property type="project" value="InterPro"/>
</dbReference>
<keyword evidence="6" id="KW-0539">Nucleus</keyword>
<evidence type="ECO:0000256" key="1">
    <source>
        <dbReference type="ARBA" id="ARBA00022723"/>
    </source>
</evidence>
<dbReference type="PANTHER" id="PTHR47660:SF3">
    <property type="entry name" value="FINGER DOMAIN PROTEIN, PUTATIVE (AFU_ORTHOLOGUE AFUA_4G03310)-RELATED"/>
    <property type="match status" value="1"/>
</dbReference>
<name>A0A5N5X9E9_9EURO</name>
<dbReference type="GO" id="GO:0008270">
    <property type="term" value="F:zinc ion binding"/>
    <property type="evidence" value="ECO:0007669"/>
    <property type="project" value="InterPro"/>
</dbReference>
<evidence type="ECO:0000256" key="7">
    <source>
        <dbReference type="SAM" id="MobiDB-lite"/>
    </source>
</evidence>
<dbReference type="AlphaFoldDB" id="A0A5N5X9E9"/>
<feature type="region of interest" description="Disordered" evidence="7">
    <location>
        <begin position="50"/>
        <end position="99"/>
    </location>
</feature>
<dbReference type="SUPFAM" id="SSF57701">
    <property type="entry name" value="Zn2/Cys6 DNA-binding domain"/>
    <property type="match status" value="1"/>
</dbReference>
<feature type="compositionally biased region" description="Polar residues" evidence="7">
    <location>
        <begin position="82"/>
        <end position="93"/>
    </location>
</feature>
<evidence type="ECO:0000256" key="3">
    <source>
        <dbReference type="ARBA" id="ARBA00023015"/>
    </source>
</evidence>
<evidence type="ECO:0000256" key="2">
    <source>
        <dbReference type="ARBA" id="ARBA00022833"/>
    </source>
</evidence>
<dbReference type="CDD" id="cd00067">
    <property type="entry name" value="GAL4"/>
    <property type="match status" value="1"/>
</dbReference>
<dbReference type="InterPro" id="IPR036864">
    <property type="entry name" value="Zn2-C6_fun-type_DNA-bd_sf"/>
</dbReference>
<dbReference type="InterPro" id="IPR001138">
    <property type="entry name" value="Zn2Cys6_DnaBD"/>
</dbReference>
<dbReference type="Proteomes" id="UP000326565">
    <property type="component" value="Unassembled WGS sequence"/>
</dbReference>
<keyword evidence="9" id="KW-1185">Reference proteome</keyword>
<dbReference type="OrthoDB" id="2441642at2759"/>
<evidence type="ECO:0000313" key="9">
    <source>
        <dbReference type="Proteomes" id="UP000326565"/>
    </source>
</evidence>